<accession>A0A5J9VD45</accession>
<protein>
    <submittedName>
        <fullName evidence="1">Uncharacterized protein</fullName>
    </submittedName>
</protein>
<sequence>MAALRDAGARGGGCVACGVRRHGSRGPGCAARRGDELKGMSTAVINVENRVQAVATRSFCGDRWLWAIELHNACSACEKKVHLKLWEWTT</sequence>
<gene>
    <name evidence="1" type="ORF">EJB05_24536</name>
</gene>
<dbReference type="Gramene" id="TVU32780">
    <property type="protein sequence ID" value="TVU32780"/>
    <property type="gene ID" value="EJB05_24536"/>
</dbReference>
<name>A0A5J9VD45_9POAL</name>
<evidence type="ECO:0000313" key="1">
    <source>
        <dbReference type="EMBL" id="TVU32780.1"/>
    </source>
</evidence>
<dbReference type="AlphaFoldDB" id="A0A5J9VD45"/>
<proteinExistence type="predicted"/>
<keyword evidence="2" id="KW-1185">Reference proteome</keyword>
<comment type="caution">
    <text evidence="1">The sequence shown here is derived from an EMBL/GenBank/DDBJ whole genome shotgun (WGS) entry which is preliminary data.</text>
</comment>
<dbReference type="EMBL" id="RWGY01000011">
    <property type="protein sequence ID" value="TVU32780.1"/>
    <property type="molecule type" value="Genomic_DNA"/>
</dbReference>
<evidence type="ECO:0000313" key="2">
    <source>
        <dbReference type="Proteomes" id="UP000324897"/>
    </source>
</evidence>
<dbReference type="Proteomes" id="UP000324897">
    <property type="component" value="Chromosome 1"/>
</dbReference>
<reference evidence="1 2" key="1">
    <citation type="journal article" date="2019" name="Sci. Rep.">
        <title>A high-quality genome of Eragrostis curvula grass provides insights into Poaceae evolution and supports new strategies to enhance forage quality.</title>
        <authorList>
            <person name="Carballo J."/>
            <person name="Santos B.A.C.M."/>
            <person name="Zappacosta D."/>
            <person name="Garbus I."/>
            <person name="Selva J.P."/>
            <person name="Gallo C.A."/>
            <person name="Diaz A."/>
            <person name="Albertini E."/>
            <person name="Caccamo M."/>
            <person name="Echenique V."/>
        </authorList>
    </citation>
    <scope>NUCLEOTIDE SEQUENCE [LARGE SCALE GENOMIC DNA]</scope>
    <source>
        <strain evidence="2">cv. Victoria</strain>
        <tissue evidence="1">Leaf</tissue>
    </source>
</reference>
<feature type="non-terminal residue" evidence="1">
    <location>
        <position position="1"/>
    </location>
</feature>
<organism evidence="1 2">
    <name type="scientific">Eragrostis curvula</name>
    <name type="common">weeping love grass</name>
    <dbReference type="NCBI Taxonomy" id="38414"/>
    <lineage>
        <taxon>Eukaryota</taxon>
        <taxon>Viridiplantae</taxon>
        <taxon>Streptophyta</taxon>
        <taxon>Embryophyta</taxon>
        <taxon>Tracheophyta</taxon>
        <taxon>Spermatophyta</taxon>
        <taxon>Magnoliopsida</taxon>
        <taxon>Liliopsida</taxon>
        <taxon>Poales</taxon>
        <taxon>Poaceae</taxon>
        <taxon>PACMAD clade</taxon>
        <taxon>Chloridoideae</taxon>
        <taxon>Eragrostideae</taxon>
        <taxon>Eragrostidinae</taxon>
        <taxon>Eragrostis</taxon>
    </lineage>
</organism>